<sequence>QAEFKEYSPSITWSQCNISFNSVCGTVRGLHYAVAPSHETKLVRCTSGAIFDVIVDIRNNSATYGSWFAVELNASNRHALFIPTGFAHGFQTLEDNTEVFYQMGDSFNPDTSRGIRFDDPAIGVKWPLPVTSISKKDLDNPLLMLVRGVAS</sequence>
<accession>X1DWQ6</accession>
<dbReference type="GO" id="GO:0008830">
    <property type="term" value="F:dTDP-4-dehydrorhamnose 3,5-epimerase activity"/>
    <property type="evidence" value="ECO:0007669"/>
    <property type="project" value="InterPro"/>
</dbReference>
<name>X1DWQ6_9ZZZZ</name>
<organism evidence="1">
    <name type="scientific">marine sediment metagenome</name>
    <dbReference type="NCBI Taxonomy" id="412755"/>
    <lineage>
        <taxon>unclassified sequences</taxon>
        <taxon>metagenomes</taxon>
        <taxon>ecological metagenomes</taxon>
    </lineage>
</organism>
<evidence type="ECO:0000313" key="1">
    <source>
        <dbReference type="EMBL" id="GAH12625.1"/>
    </source>
</evidence>
<proteinExistence type="predicted"/>
<dbReference type="InterPro" id="IPR014710">
    <property type="entry name" value="RmlC-like_jellyroll"/>
</dbReference>
<protein>
    <recommendedName>
        <fullName evidence="2">dTDP-4-dehydrorhamnose 3,5-epimerase</fullName>
    </recommendedName>
</protein>
<reference evidence="1" key="1">
    <citation type="journal article" date="2014" name="Front. Microbiol.">
        <title>High frequency of phylogenetically diverse reductive dehalogenase-homologous genes in deep subseafloor sedimentary metagenomes.</title>
        <authorList>
            <person name="Kawai M."/>
            <person name="Futagami T."/>
            <person name="Toyoda A."/>
            <person name="Takaki Y."/>
            <person name="Nishi S."/>
            <person name="Hori S."/>
            <person name="Arai W."/>
            <person name="Tsubouchi T."/>
            <person name="Morono Y."/>
            <person name="Uchiyama I."/>
            <person name="Ito T."/>
            <person name="Fujiyama A."/>
            <person name="Inagaki F."/>
            <person name="Takami H."/>
        </authorList>
    </citation>
    <scope>NUCLEOTIDE SEQUENCE</scope>
    <source>
        <strain evidence="1">Expedition CK06-06</strain>
    </source>
</reference>
<dbReference type="PANTHER" id="PTHR21047">
    <property type="entry name" value="DTDP-6-DEOXY-D-GLUCOSE-3,5 EPIMERASE"/>
    <property type="match status" value="1"/>
</dbReference>
<dbReference type="GO" id="GO:0005829">
    <property type="term" value="C:cytosol"/>
    <property type="evidence" value="ECO:0007669"/>
    <property type="project" value="TreeGrafter"/>
</dbReference>
<comment type="caution">
    <text evidence="1">The sequence shown here is derived from an EMBL/GenBank/DDBJ whole genome shotgun (WGS) entry which is preliminary data.</text>
</comment>
<dbReference type="InterPro" id="IPR000888">
    <property type="entry name" value="RmlC-like"/>
</dbReference>
<dbReference type="AlphaFoldDB" id="X1DWQ6"/>
<dbReference type="PANTHER" id="PTHR21047:SF2">
    <property type="entry name" value="THYMIDINE DIPHOSPHO-4-KETO-RHAMNOSE 3,5-EPIMERASE"/>
    <property type="match status" value="1"/>
</dbReference>
<dbReference type="InterPro" id="IPR011051">
    <property type="entry name" value="RmlC_Cupin_sf"/>
</dbReference>
<dbReference type="Pfam" id="PF00908">
    <property type="entry name" value="dTDP_sugar_isom"/>
    <property type="match status" value="1"/>
</dbReference>
<dbReference type="Gene3D" id="2.60.120.10">
    <property type="entry name" value="Jelly Rolls"/>
    <property type="match status" value="1"/>
</dbReference>
<dbReference type="EMBL" id="BART01031276">
    <property type="protein sequence ID" value="GAH12625.1"/>
    <property type="molecule type" value="Genomic_DNA"/>
</dbReference>
<feature type="non-terminal residue" evidence="1">
    <location>
        <position position="1"/>
    </location>
</feature>
<gene>
    <name evidence="1" type="ORF">S01H4_54365</name>
</gene>
<dbReference type="SUPFAM" id="SSF51182">
    <property type="entry name" value="RmlC-like cupins"/>
    <property type="match status" value="1"/>
</dbReference>
<dbReference type="GO" id="GO:0000271">
    <property type="term" value="P:polysaccharide biosynthetic process"/>
    <property type="evidence" value="ECO:0007669"/>
    <property type="project" value="TreeGrafter"/>
</dbReference>
<dbReference type="GO" id="GO:0019305">
    <property type="term" value="P:dTDP-rhamnose biosynthetic process"/>
    <property type="evidence" value="ECO:0007669"/>
    <property type="project" value="TreeGrafter"/>
</dbReference>
<dbReference type="CDD" id="cd00438">
    <property type="entry name" value="cupin_RmlC"/>
    <property type="match status" value="1"/>
</dbReference>
<evidence type="ECO:0008006" key="2">
    <source>
        <dbReference type="Google" id="ProtNLM"/>
    </source>
</evidence>